<comment type="caution">
    <text evidence="13">The sequence shown here is derived from an EMBL/GenBank/DDBJ whole genome shotgun (WGS) entry which is preliminary data.</text>
</comment>
<evidence type="ECO:0000256" key="8">
    <source>
        <dbReference type="ARBA" id="ARBA00023080"/>
    </source>
</evidence>
<evidence type="ECO:0000256" key="10">
    <source>
        <dbReference type="ARBA" id="ARBA00047686"/>
    </source>
</evidence>
<dbReference type="Pfam" id="PF00692">
    <property type="entry name" value="dUTPase"/>
    <property type="match status" value="1"/>
</dbReference>
<evidence type="ECO:0000256" key="5">
    <source>
        <dbReference type="ARBA" id="ARBA00021732"/>
    </source>
</evidence>
<dbReference type="GO" id="GO:0006226">
    <property type="term" value="P:dUMP biosynthetic process"/>
    <property type="evidence" value="ECO:0007669"/>
    <property type="project" value="UniProtKB-UniRule"/>
</dbReference>
<dbReference type="InterPro" id="IPR033704">
    <property type="entry name" value="dUTPase_trimeric"/>
</dbReference>
<dbReference type="GO" id="GO:0004170">
    <property type="term" value="F:dUTP diphosphatase activity"/>
    <property type="evidence" value="ECO:0007669"/>
    <property type="project" value="UniProtKB-UniRule"/>
</dbReference>
<gene>
    <name evidence="13" type="ORF">WJX73_007096</name>
</gene>
<comment type="pathway">
    <text evidence="2 11">Pyrimidine metabolism; dUMP biosynthesis; dUMP from dCTP (dUTP route): step 2/2.</text>
</comment>
<keyword evidence="14" id="KW-1185">Reference proteome</keyword>
<dbReference type="EMBL" id="JALJOQ010000012">
    <property type="protein sequence ID" value="KAK9811022.1"/>
    <property type="molecule type" value="Genomic_DNA"/>
</dbReference>
<evidence type="ECO:0000256" key="1">
    <source>
        <dbReference type="ARBA" id="ARBA00001946"/>
    </source>
</evidence>
<dbReference type="Proteomes" id="UP001465755">
    <property type="component" value="Unassembled WGS sequence"/>
</dbReference>
<reference evidence="13 14" key="1">
    <citation type="journal article" date="2024" name="Nat. Commun.">
        <title>Phylogenomics reveals the evolutionary origins of lichenization in chlorophyte algae.</title>
        <authorList>
            <person name="Puginier C."/>
            <person name="Libourel C."/>
            <person name="Otte J."/>
            <person name="Skaloud P."/>
            <person name="Haon M."/>
            <person name="Grisel S."/>
            <person name="Petersen M."/>
            <person name="Berrin J.G."/>
            <person name="Delaux P.M."/>
            <person name="Dal Grande F."/>
            <person name="Keller J."/>
        </authorList>
    </citation>
    <scope>NUCLEOTIDE SEQUENCE [LARGE SCALE GENOMIC DNA]</scope>
    <source>
        <strain evidence="13 14">SAG 2036</strain>
    </source>
</reference>
<dbReference type="Gene3D" id="2.70.40.10">
    <property type="match status" value="1"/>
</dbReference>
<evidence type="ECO:0000256" key="11">
    <source>
        <dbReference type="RuleBase" id="RU367024"/>
    </source>
</evidence>
<accession>A0AAW1PQK3</accession>
<name>A0AAW1PQK3_9CHLO</name>
<sequence length="162" mass="17022">MSVLCEVGGENIPPAKKAKPEITELRVKKLSEFATLPKRGSARAAGYDLASAEDCVIPARGKGVVKTDLAVHAPPGTYARVAPRSGLAVKHFIDTGAGVVDEDYRGNVGVVLFNHGPDDFAVKRGDRVAQLILEKIVTPDVVEVDNLDDTVRGAGGYGSTGQ</sequence>
<dbReference type="GO" id="GO:0046081">
    <property type="term" value="P:dUTP catabolic process"/>
    <property type="evidence" value="ECO:0007669"/>
    <property type="project" value="UniProtKB-UniRule"/>
</dbReference>
<evidence type="ECO:0000259" key="12">
    <source>
        <dbReference type="Pfam" id="PF00692"/>
    </source>
</evidence>
<keyword evidence="6 11" id="KW-0378">Hydrolase</keyword>
<dbReference type="EC" id="3.6.1.23" evidence="4 11"/>
<evidence type="ECO:0000313" key="14">
    <source>
        <dbReference type="Proteomes" id="UP001465755"/>
    </source>
</evidence>
<feature type="domain" description="dUTPase-like" evidence="12">
    <location>
        <begin position="34"/>
        <end position="161"/>
    </location>
</feature>
<comment type="catalytic activity">
    <reaction evidence="10 11">
        <text>dUTP + H2O = dUMP + diphosphate + H(+)</text>
        <dbReference type="Rhea" id="RHEA:10248"/>
        <dbReference type="ChEBI" id="CHEBI:15377"/>
        <dbReference type="ChEBI" id="CHEBI:15378"/>
        <dbReference type="ChEBI" id="CHEBI:33019"/>
        <dbReference type="ChEBI" id="CHEBI:61555"/>
        <dbReference type="ChEBI" id="CHEBI:246422"/>
        <dbReference type="EC" id="3.6.1.23"/>
    </reaction>
</comment>
<keyword evidence="11" id="KW-0479">Metal-binding</keyword>
<proteinExistence type="inferred from homology"/>
<evidence type="ECO:0000256" key="3">
    <source>
        <dbReference type="ARBA" id="ARBA00006581"/>
    </source>
</evidence>
<comment type="function">
    <text evidence="11">Involved in nucleotide metabolism via production of dUMP, the immediate precursor of thymidine nucleotides, and decreases the intracellular concentration of dUTP so that uracil cannot be incorporated into DNA.</text>
</comment>
<comment type="cofactor">
    <cofactor evidence="1 11">
        <name>Mg(2+)</name>
        <dbReference type="ChEBI" id="CHEBI:18420"/>
    </cofactor>
</comment>
<dbReference type="InterPro" id="IPR029054">
    <property type="entry name" value="dUTPase-like"/>
</dbReference>
<evidence type="ECO:0000256" key="7">
    <source>
        <dbReference type="ARBA" id="ARBA00022842"/>
    </source>
</evidence>
<evidence type="ECO:0000256" key="6">
    <source>
        <dbReference type="ARBA" id="ARBA00022801"/>
    </source>
</evidence>
<dbReference type="InterPro" id="IPR008181">
    <property type="entry name" value="dUTPase"/>
</dbReference>
<dbReference type="PANTHER" id="PTHR11241:SF0">
    <property type="entry name" value="DEOXYURIDINE 5'-TRIPHOSPHATE NUCLEOTIDOHYDROLASE"/>
    <property type="match status" value="1"/>
</dbReference>
<evidence type="ECO:0000256" key="4">
    <source>
        <dbReference type="ARBA" id="ARBA00012379"/>
    </source>
</evidence>
<organism evidence="13 14">
    <name type="scientific">Symbiochloris irregularis</name>
    <dbReference type="NCBI Taxonomy" id="706552"/>
    <lineage>
        <taxon>Eukaryota</taxon>
        <taxon>Viridiplantae</taxon>
        <taxon>Chlorophyta</taxon>
        <taxon>core chlorophytes</taxon>
        <taxon>Trebouxiophyceae</taxon>
        <taxon>Trebouxiales</taxon>
        <taxon>Trebouxiaceae</taxon>
        <taxon>Symbiochloris</taxon>
    </lineage>
</organism>
<dbReference type="InterPro" id="IPR036157">
    <property type="entry name" value="dUTPase-like_sf"/>
</dbReference>
<dbReference type="FunFam" id="2.70.40.10:FF:000004">
    <property type="entry name" value="Deoxyuridine triphosphatase"/>
    <property type="match status" value="1"/>
</dbReference>
<keyword evidence="7 11" id="KW-0460">Magnesium</keyword>
<evidence type="ECO:0000256" key="9">
    <source>
        <dbReference type="ARBA" id="ARBA00030698"/>
    </source>
</evidence>
<evidence type="ECO:0000256" key="2">
    <source>
        <dbReference type="ARBA" id="ARBA00005142"/>
    </source>
</evidence>
<comment type="similarity">
    <text evidence="3 11">Belongs to the dUTPase family.</text>
</comment>
<dbReference type="PANTHER" id="PTHR11241">
    <property type="entry name" value="DEOXYURIDINE 5'-TRIPHOSPHATE NUCLEOTIDOHYDROLASE"/>
    <property type="match status" value="1"/>
</dbReference>
<evidence type="ECO:0000313" key="13">
    <source>
        <dbReference type="EMBL" id="KAK9811022.1"/>
    </source>
</evidence>
<dbReference type="SUPFAM" id="SSF51283">
    <property type="entry name" value="dUTPase-like"/>
    <property type="match status" value="1"/>
</dbReference>
<keyword evidence="8 11" id="KW-0546">Nucleotide metabolism</keyword>
<dbReference type="NCBIfam" id="NF001862">
    <property type="entry name" value="PRK00601.1"/>
    <property type="match status" value="1"/>
</dbReference>
<dbReference type="GO" id="GO:0000287">
    <property type="term" value="F:magnesium ion binding"/>
    <property type="evidence" value="ECO:0007669"/>
    <property type="project" value="UniProtKB-UniRule"/>
</dbReference>
<dbReference type="AlphaFoldDB" id="A0AAW1PQK3"/>
<dbReference type="NCBIfam" id="TIGR00576">
    <property type="entry name" value="dut"/>
    <property type="match status" value="1"/>
</dbReference>
<protein>
    <recommendedName>
        <fullName evidence="5 11">Deoxyuridine 5'-triphosphate nucleotidohydrolase</fullName>
        <shortName evidence="11">dUTPase</shortName>
        <ecNumber evidence="4 11">3.6.1.23</ecNumber>
    </recommendedName>
    <alternativeName>
        <fullName evidence="9 11">dUTP pyrophosphatase</fullName>
    </alternativeName>
</protein>
<dbReference type="CDD" id="cd07557">
    <property type="entry name" value="trimeric_dUTPase"/>
    <property type="match status" value="1"/>
</dbReference>